<proteinExistence type="predicted"/>
<protein>
    <submittedName>
        <fullName evidence="1">Uncharacterized protein</fullName>
    </submittedName>
</protein>
<comment type="caution">
    <text evidence="1">The sequence shown here is derived from an EMBL/GenBank/DDBJ whole genome shotgun (WGS) entry which is preliminary data.</text>
</comment>
<gene>
    <name evidence="1" type="ORF">LCGC14_1674420</name>
</gene>
<sequence>MSDETTTKAEATQNRADLLRQLLENTHCSGHKIWHDAAKAVQDLIILRTSHDNLLGALNKAVDYEHSRLYHMNPERPVDTPDGTTPQWFIDARPILKAAEKVNK</sequence>
<accession>A0A0F9K6A0</accession>
<dbReference type="AlphaFoldDB" id="A0A0F9K6A0"/>
<name>A0A0F9K6A0_9ZZZZ</name>
<reference evidence="1" key="1">
    <citation type="journal article" date="2015" name="Nature">
        <title>Complex archaea that bridge the gap between prokaryotes and eukaryotes.</title>
        <authorList>
            <person name="Spang A."/>
            <person name="Saw J.H."/>
            <person name="Jorgensen S.L."/>
            <person name="Zaremba-Niedzwiedzka K."/>
            <person name="Martijn J."/>
            <person name="Lind A.E."/>
            <person name="van Eijk R."/>
            <person name="Schleper C."/>
            <person name="Guy L."/>
            <person name="Ettema T.J."/>
        </authorList>
    </citation>
    <scope>NUCLEOTIDE SEQUENCE</scope>
</reference>
<organism evidence="1">
    <name type="scientific">marine sediment metagenome</name>
    <dbReference type="NCBI Taxonomy" id="412755"/>
    <lineage>
        <taxon>unclassified sequences</taxon>
        <taxon>metagenomes</taxon>
        <taxon>ecological metagenomes</taxon>
    </lineage>
</organism>
<dbReference type="EMBL" id="LAZR01014417">
    <property type="protein sequence ID" value="KKM17573.1"/>
    <property type="molecule type" value="Genomic_DNA"/>
</dbReference>
<evidence type="ECO:0000313" key="1">
    <source>
        <dbReference type="EMBL" id="KKM17573.1"/>
    </source>
</evidence>